<dbReference type="Proteomes" id="UP000230069">
    <property type="component" value="Unassembled WGS sequence"/>
</dbReference>
<dbReference type="Pfam" id="PF01541">
    <property type="entry name" value="GIY-YIG"/>
    <property type="match status" value="1"/>
</dbReference>
<dbReference type="InParanoid" id="A0A2G5DXU9"/>
<dbReference type="InterPro" id="IPR035901">
    <property type="entry name" value="GIY-YIG_endonuc_sf"/>
</dbReference>
<evidence type="ECO:0000256" key="1">
    <source>
        <dbReference type="SAM" id="MobiDB-lite"/>
    </source>
</evidence>
<feature type="region of interest" description="Disordered" evidence="1">
    <location>
        <begin position="1"/>
        <end position="25"/>
    </location>
</feature>
<evidence type="ECO:0000313" key="4">
    <source>
        <dbReference type="Proteomes" id="UP000230069"/>
    </source>
</evidence>
<dbReference type="STRING" id="218851.A0A2G5DXU9"/>
<keyword evidence="4" id="KW-1185">Reference proteome</keyword>
<name>A0A2G5DXU9_AQUCA</name>
<reference evidence="3 4" key="1">
    <citation type="submission" date="2017-09" db="EMBL/GenBank/DDBJ databases">
        <title>WGS assembly of Aquilegia coerulea Goldsmith.</title>
        <authorList>
            <person name="Hodges S."/>
            <person name="Kramer E."/>
            <person name="Nordborg M."/>
            <person name="Tomkins J."/>
            <person name="Borevitz J."/>
            <person name="Derieg N."/>
            <person name="Yan J."/>
            <person name="Mihaltcheva S."/>
            <person name="Hayes R.D."/>
            <person name="Rokhsar D."/>
        </authorList>
    </citation>
    <scope>NUCLEOTIDE SEQUENCE [LARGE SCALE GENOMIC DNA]</scope>
    <source>
        <strain evidence="4">cv. Goldsmith</strain>
    </source>
</reference>
<organism evidence="3 4">
    <name type="scientific">Aquilegia coerulea</name>
    <name type="common">Rocky mountain columbine</name>
    <dbReference type="NCBI Taxonomy" id="218851"/>
    <lineage>
        <taxon>Eukaryota</taxon>
        <taxon>Viridiplantae</taxon>
        <taxon>Streptophyta</taxon>
        <taxon>Embryophyta</taxon>
        <taxon>Tracheophyta</taxon>
        <taxon>Spermatophyta</taxon>
        <taxon>Magnoliopsida</taxon>
        <taxon>Ranunculales</taxon>
        <taxon>Ranunculaceae</taxon>
        <taxon>Thalictroideae</taxon>
        <taxon>Aquilegia</taxon>
    </lineage>
</organism>
<dbReference type="EMBL" id="KZ305031">
    <property type="protein sequence ID" value="PIA48359.1"/>
    <property type="molecule type" value="Genomic_DNA"/>
</dbReference>
<sequence length="182" mass="20607">MSPTLNPLEKVSSFNPKPKSAHERSMTRLLSNTFRAVKPHRIDIQNKSSPSKQSSSSWSVYLIISTNKPIKTYVGVTTDFSRRLKQHNGDLKGGAKASRAGRPWICACIIQGFKDHSEACELEAKWKNSSRKLSRKRRTDDMNEAENEGSLVLLQHRQAALDKIRGSFDFSHLDIDWKLNPS</sequence>
<evidence type="ECO:0000259" key="2">
    <source>
        <dbReference type="PROSITE" id="PS50164"/>
    </source>
</evidence>
<dbReference type="Gene3D" id="3.40.1440.10">
    <property type="entry name" value="GIY-YIG endonuclease"/>
    <property type="match status" value="1"/>
</dbReference>
<evidence type="ECO:0000313" key="3">
    <source>
        <dbReference type="EMBL" id="PIA48359.1"/>
    </source>
</evidence>
<gene>
    <name evidence="3" type="ORF">AQUCO_01400753v1</name>
</gene>
<dbReference type="SUPFAM" id="SSF82771">
    <property type="entry name" value="GIY-YIG endonuclease"/>
    <property type="match status" value="1"/>
</dbReference>
<protein>
    <recommendedName>
        <fullName evidence="2">GIY-YIG domain-containing protein</fullName>
    </recommendedName>
</protein>
<dbReference type="InterPro" id="IPR050381">
    <property type="entry name" value="SLX1_endonuclease"/>
</dbReference>
<dbReference type="InterPro" id="IPR000305">
    <property type="entry name" value="GIY-YIG_endonuc"/>
</dbReference>
<dbReference type="OrthoDB" id="24645at2759"/>
<feature type="domain" description="GIY-YIG" evidence="2">
    <location>
        <begin position="56"/>
        <end position="136"/>
    </location>
</feature>
<accession>A0A2G5DXU9</accession>
<dbReference type="FunCoup" id="A0A2G5DXU9">
    <property type="interactions" value="28"/>
</dbReference>
<dbReference type="AlphaFoldDB" id="A0A2G5DXU9"/>
<dbReference type="PANTHER" id="PTHR20208">
    <property type="entry name" value="STRUCTURE-SPECIFIC ENDONUCLEASE SUBUNIT SLX1"/>
    <property type="match status" value="1"/>
</dbReference>
<dbReference type="PROSITE" id="PS50164">
    <property type="entry name" value="GIY_YIG"/>
    <property type="match status" value="1"/>
</dbReference>
<dbReference type="PANTHER" id="PTHR20208:SF13">
    <property type="entry name" value="STRUCTURE-SPECIFIC ENDONUCLEASE SUBUNIT SLX1"/>
    <property type="match status" value="1"/>
</dbReference>
<proteinExistence type="predicted"/>